<gene>
    <name evidence="2" type="ORF">SAMN06295900_11660</name>
</gene>
<evidence type="ECO:0000313" key="2">
    <source>
        <dbReference type="EMBL" id="SMF70388.1"/>
    </source>
</evidence>
<organism evidence="2 3">
    <name type="scientific">Trinickia caryophylli</name>
    <name type="common">Paraburkholderia caryophylli</name>
    <dbReference type="NCBI Taxonomy" id="28094"/>
    <lineage>
        <taxon>Bacteria</taxon>
        <taxon>Pseudomonadati</taxon>
        <taxon>Pseudomonadota</taxon>
        <taxon>Betaproteobacteria</taxon>
        <taxon>Burkholderiales</taxon>
        <taxon>Burkholderiaceae</taxon>
        <taxon>Trinickia</taxon>
    </lineage>
</organism>
<evidence type="ECO:0000259" key="1">
    <source>
        <dbReference type="Pfam" id="PF13358"/>
    </source>
</evidence>
<dbReference type="GO" id="GO:0004519">
    <property type="term" value="F:endonuclease activity"/>
    <property type="evidence" value="ECO:0007669"/>
    <property type="project" value="UniProtKB-KW"/>
</dbReference>
<dbReference type="OrthoDB" id="9772604at2"/>
<dbReference type="InterPro" id="IPR038717">
    <property type="entry name" value="Tc1-like_DDE_dom"/>
</dbReference>
<keyword evidence="2" id="KW-0540">Nuclease</keyword>
<sequence>MSPVNYLNFLMGMVCDLWDLKRYPKVCTRLFESIVMRVAQYSDEIEMRIGRPAPLGCAPAVEATGRRFSLETISAVSARDEFRFMVHEGAFTALVLREFLARLMLGTRERVFLVVDSGPIHNAMLVQHFMRAQKGRPKLFQLPSY</sequence>
<proteinExistence type="predicted"/>
<keyword evidence="2" id="KW-0255">Endonuclease</keyword>
<keyword evidence="2" id="KW-0378">Hydrolase</keyword>
<dbReference type="Proteomes" id="UP000192911">
    <property type="component" value="Unassembled WGS sequence"/>
</dbReference>
<feature type="domain" description="Tc1-like transposase DDE" evidence="1">
    <location>
        <begin position="52"/>
        <end position="145"/>
    </location>
</feature>
<evidence type="ECO:0000313" key="3">
    <source>
        <dbReference type="Proteomes" id="UP000192911"/>
    </source>
</evidence>
<dbReference type="Pfam" id="PF13358">
    <property type="entry name" value="DDE_3"/>
    <property type="match status" value="1"/>
</dbReference>
<dbReference type="AlphaFoldDB" id="A0A1X7GIR6"/>
<name>A0A1X7GIR6_TRICW</name>
<reference evidence="3" key="1">
    <citation type="submission" date="2017-04" db="EMBL/GenBank/DDBJ databases">
        <authorList>
            <person name="Varghese N."/>
            <person name="Submissions S."/>
        </authorList>
    </citation>
    <scope>NUCLEOTIDE SEQUENCE [LARGE SCALE GENOMIC DNA]</scope>
    <source>
        <strain evidence="3">Ballard 720</strain>
    </source>
</reference>
<accession>A0A1X7GIR6</accession>
<keyword evidence="3" id="KW-1185">Reference proteome</keyword>
<dbReference type="EMBL" id="FXAH01000016">
    <property type="protein sequence ID" value="SMF70388.1"/>
    <property type="molecule type" value="Genomic_DNA"/>
</dbReference>
<protein>
    <submittedName>
        <fullName evidence="2">DDE superfamily endonuclease</fullName>
    </submittedName>
</protein>
<dbReference type="STRING" id="28094.SAMN06295900_11660"/>